<keyword evidence="2" id="KW-1185">Reference proteome</keyword>
<organism evidence="1 2">
    <name type="scientific">Candidatus Nitrospira nitrosa</name>
    <dbReference type="NCBI Taxonomy" id="1742972"/>
    <lineage>
        <taxon>Bacteria</taxon>
        <taxon>Pseudomonadati</taxon>
        <taxon>Nitrospirota</taxon>
        <taxon>Nitrospiria</taxon>
        <taxon>Nitrospirales</taxon>
        <taxon>Nitrospiraceae</taxon>
        <taxon>Nitrospira</taxon>
    </lineage>
</organism>
<sequence>MGEGLVKDTVIRYDDVIVVGAIQKYKMKRRRR</sequence>
<evidence type="ECO:0000313" key="2">
    <source>
        <dbReference type="Proteomes" id="UP000199032"/>
    </source>
</evidence>
<gene>
    <name evidence="1" type="ORF">COMA1_30305</name>
</gene>
<name>A0A0S4LLW3_9BACT</name>
<dbReference type="STRING" id="1742972.COMA1_30305"/>
<proteinExistence type="predicted"/>
<reference evidence="1 2" key="1">
    <citation type="submission" date="2015-10" db="EMBL/GenBank/DDBJ databases">
        <authorList>
            <person name="Gilbert D.G."/>
        </authorList>
    </citation>
    <scope>NUCLEOTIDE SEQUENCE [LARGE SCALE GENOMIC DNA]</scope>
    <source>
        <strain evidence="1">COMA1</strain>
    </source>
</reference>
<dbReference type="AlphaFoldDB" id="A0A0S4LLW3"/>
<dbReference type="EMBL" id="CZQA01000009">
    <property type="protein sequence ID" value="CUS36902.1"/>
    <property type="molecule type" value="Genomic_DNA"/>
</dbReference>
<evidence type="ECO:0000313" key="1">
    <source>
        <dbReference type="EMBL" id="CUS36902.1"/>
    </source>
</evidence>
<dbReference type="Proteomes" id="UP000199032">
    <property type="component" value="Unassembled WGS sequence"/>
</dbReference>
<protein>
    <submittedName>
        <fullName evidence="1">Uncharacterized protein</fullName>
    </submittedName>
</protein>
<accession>A0A0S4LLW3</accession>